<dbReference type="Proteomes" id="UP000182715">
    <property type="component" value="Unassembled WGS sequence"/>
</dbReference>
<name>A0A0H5QBI6_NEIMI</name>
<sequence length="64" mass="7074">MPSETFRRHLFQAAFDMVSIPSSTGRKKDLEFFKGSPFPPVMDGCRLKAKWGSSFCKGATLASS</sequence>
<accession>A0A0H5QBI6</accession>
<organism evidence="1 2">
    <name type="scientific">Neisseria meningitidis serogroup B</name>
    <dbReference type="NCBI Taxonomy" id="491"/>
    <lineage>
        <taxon>Bacteria</taxon>
        <taxon>Pseudomonadati</taxon>
        <taxon>Pseudomonadota</taxon>
        <taxon>Betaproteobacteria</taxon>
        <taxon>Neisseriales</taxon>
        <taxon>Neisseriaceae</taxon>
        <taxon>Neisseria</taxon>
    </lineage>
</organism>
<proteinExistence type="predicted"/>
<evidence type="ECO:0000313" key="2">
    <source>
        <dbReference type="Proteomes" id="UP000182715"/>
    </source>
</evidence>
<reference evidence="1 2" key="1">
    <citation type="submission" date="2014-11" db="EMBL/GenBank/DDBJ databases">
        <authorList>
            <person name="Diene M.Seydina."/>
        </authorList>
    </citation>
    <scope>NUCLEOTIDE SEQUENCE [LARGE SCALE GENOMIC DNA]</scope>
    <source>
        <strain evidence="1 2">Neisseria meningitidis CHUV</strain>
    </source>
</reference>
<dbReference type="EMBL" id="CVTF01000010">
    <property type="protein sequence ID" value="CRY98655.1"/>
    <property type="molecule type" value="Genomic_DNA"/>
</dbReference>
<evidence type="ECO:0000313" key="1">
    <source>
        <dbReference type="EMBL" id="CRY98655.1"/>
    </source>
</evidence>
<dbReference type="AlphaFoldDB" id="A0A0H5QBI6"/>
<protein>
    <submittedName>
        <fullName evidence="1">Uncharacterized protein</fullName>
    </submittedName>
</protein>